<keyword evidence="2" id="KW-1185">Reference proteome</keyword>
<dbReference type="EMBL" id="CP182909">
    <property type="protein sequence ID" value="XPM64751.1"/>
    <property type="molecule type" value="Genomic_DNA"/>
</dbReference>
<gene>
    <name evidence="1" type="ORF">BH720_001880</name>
</gene>
<dbReference type="Proteomes" id="UP000095472">
    <property type="component" value="Chromosome"/>
</dbReference>
<sequence>MLKGWLKSFLTLGVLLFLGFVLFGDRILPQPMSQYQRQYSHFHECSPQRLIPGEETATEALRTHRRRHSTGNRRTAITTGGVTSPVESQLKLFSAS</sequence>
<proteinExistence type="predicted"/>
<protein>
    <submittedName>
        <fullName evidence="1">Uncharacterized protein</fullName>
    </submittedName>
</protein>
<accession>A0ACD5GWK2</accession>
<organism evidence="1 2">
    <name type="scientific">Desertifilum tharense IPPAS B-1220</name>
    <dbReference type="NCBI Taxonomy" id="1781255"/>
    <lineage>
        <taxon>Bacteria</taxon>
        <taxon>Bacillati</taxon>
        <taxon>Cyanobacteriota</taxon>
        <taxon>Cyanophyceae</taxon>
        <taxon>Desertifilales</taxon>
        <taxon>Desertifilaceae</taxon>
        <taxon>Desertifilum</taxon>
    </lineage>
</organism>
<name>A0ACD5GWK2_9CYAN</name>
<reference evidence="1 2" key="1">
    <citation type="journal article" date="2016" name="Genome Announc.">
        <title>Draft Genome Sequence of the Thermotolerant Cyanobacterium Desertifilum sp. IPPAS B-1220.</title>
        <authorList>
            <person name="Mironov K.S."/>
            <person name="Sinetova M.A."/>
            <person name="Bolatkhan K."/>
            <person name="Zayadan B.K."/>
            <person name="Ustinova V.V."/>
            <person name="Kupriyanova E.V."/>
            <person name="Skrypnik A.N."/>
            <person name="Gogoleva N.E."/>
            <person name="Gogolev Y.V."/>
            <person name="Los D.A."/>
        </authorList>
    </citation>
    <scope>NUCLEOTIDE SEQUENCE [LARGE SCALE GENOMIC DNA]</scope>
    <source>
        <strain evidence="1 2">IPPAS B-1220</strain>
    </source>
</reference>
<evidence type="ECO:0000313" key="2">
    <source>
        <dbReference type="Proteomes" id="UP000095472"/>
    </source>
</evidence>
<evidence type="ECO:0000313" key="1">
    <source>
        <dbReference type="EMBL" id="XPM64751.1"/>
    </source>
</evidence>